<reference evidence="3" key="1">
    <citation type="thesis" date="2021" institute="BYU ScholarsArchive" country="Provo, UT, USA">
        <title>Applications of and Algorithms for Genome Assembly and Genomic Analyses with an Emphasis on Marine Teleosts.</title>
        <authorList>
            <person name="Pickett B.D."/>
        </authorList>
    </citation>
    <scope>NUCLEOTIDE SEQUENCE</scope>
    <source>
        <strain evidence="3">HI-2016</strain>
    </source>
</reference>
<feature type="region of interest" description="Disordered" evidence="1">
    <location>
        <begin position="1"/>
        <end position="52"/>
    </location>
</feature>
<keyword evidence="4" id="KW-1185">Reference proteome</keyword>
<feature type="compositionally biased region" description="Polar residues" evidence="1">
    <location>
        <begin position="1"/>
        <end position="11"/>
    </location>
</feature>
<feature type="compositionally biased region" description="Pro residues" evidence="1">
    <location>
        <begin position="697"/>
        <end position="706"/>
    </location>
</feature>
<gene>
    <name evidence="3" type="ORF">JZ751_025594</name>
</gene>
<protein>
    <recommendedName>
        <fullName evidence="2">Coiled-coil protein 142 C-terminal domain-containing protein</fullName>
    </recommendedName>
</protein>
<dbReference type="PANTHER" id="PTHR21436:SF2">
    <property type="entry name" value="COILED-COIL DOMAIN-CONTAINING PROTEIN 142"/>
    <property type="match status" value="1"/>
</dbReference>
<name>A0A8T2NLS5_9TELE</name>
<dbReference type="Proteomes" id="UP000824540">
    <property type="component" value="Unassembled WGS sequence"/>
</dbReference>
<dbReference type="EMBL" id="JAFBMS010000065">
    <property type="protein sequence ID" value="KAG9338538.1"/>
    <property type="molecule type" value="Genomic_DNA"/>
</dbReference>
<evidence type="ECO:0000313" key="4">
    <source>
        <dbReference type="Proteomes" id="UP000824540"/>
    </source>
</evidence>
<dbReference type="OrthoDB" id="6579237at2759"/>
<evidence type="ECO:0000256" key="1">
    <source>
        <dbReference type="SAM" id="MobiDB-lite"/>
    </source>
</evidence>
<feature type="region of interest" description="Disordered" evidence="1">
    <location>
        <begin position="694"/>
        <end position="717"/>
    </location>
</feature>
<dbReference type="InterPro" id="IPR055350">
    <property type="entry name" value="CCDC142_C"/>
</dbReference>
<comment type="caution">
    <text evidence="3">The sequence shown here is derived from an EMBL/GenBank/DDBJ whole genome shotgun (WGS) entry which is preliminary data.</text>
</comment>
<feature type="domain" description="Coiled-coil protein 142 C-terminal" evidence="2">
    <location>
        <begin position="881"/>
        <end position="1010"/>
    </location>
</feature>
<dbReference type="AlphaFoldDB" id="A0A8T2NLS5"/>
<accession>A0A8T2NLS5</accession>
<sequence>MAQMPQASSGSLPPLRIPGNQRRVSSLDADESPERPEVRMEVWPADDTAGSSVLEEDQKRTYVWPETSCEDRSEVPCIQRSFSRSLQKAEALLRTRLNPGLRWLLKQKSDDCSDPESEDTFVACQNLTSRSSRRLQRLEQCMLGLSRQCQVLHEPTGVPQGLVRGPSPDDCEFYHHPASAAFGRHYAHLQNLLEDRAQLLFLHEYARRHRASAAFVANLSSLLERERASLGAGWGYGVGALCEELRVHLGHWAQLRAKARADRWLRPASFWSSRTAAAAHRSLTLLGQQALALTEEYLHVCLSSLPKAYPDGVPAEALEDMLAGVEAFNHVVAEQGTHLRATGRRARGGPVPFPATRLLQVLAEHRGRVAAETLHRWVASQNRPLPTLHTDPQRFWWEQVRWPDLLVSLTPLGGAPTVPSTPCPLASLLKQDTEFTDRLFQALLLSTDLLVSHVPSRPMRDRPHTADGSPAHPQGGCDGHDSQETKRCKSVQWRDSGKSNACTTLAARYKHVLWKEFGRAFLVLLYHPPQNCILGSLNQCSNQMVLHLVAELHSACRTVLHPVECDGLLNDLCTQVVAKTALSHWDEVLCASLGTGLKDKCLPDMEGGDIAIQTPTAELLLQLYPSLHTSLSCLEPAVRESAFDVLTSVCPLPGLGQSFILFPGSLWQQDEPRKRARPHVILNSVLRCVLKATSKAVPPPPSPSPLPQGSGGGAGGGGELWDPRTLRSFRVSLLGRAVVTVHTATFWVMSKAYQFLCSWALNKFLLVTLGDLKVLKAAADRLAVNVQALGVERGEVLSPVEWQIAQLTRGVADLQVFSELVLRIFSKDCKKMAVEIFEQTMPSGKHWRVTCKAEPQRPTQSTVHCTTVQHTVTAPHCGLHLQGALQLKQDFDLIRDLIRSEEYRLSEEIHQRLLSLRVFHQVDSAIVCLLQQPVAKSYIPSRGWEPFRRCCPNNTSLVDPGSGSLNSLESMDIQAARNQALTEAEESLSPRVLATSPPESYLAISQQEWLALRIHNGTRWKLPGLHCLNKSEH</sequence>
<evidence type="ECO:0000259" key="2">
    <source>
        <dbReference type="Pfam" id="PF14923"/>
    </source>
</evidence>
<dbReference type="PANTHER" id="PTHR21436">
    <property type="entry name" value="COILED-COIL DOMAIN-CONTAINING PROTEIN 142"/>
    <property type="match status" value="1"/>
</dbReference>
<feature type="domain" description="Coiled-coil protein 142 C-terminal" evidence="2">
    <location>
        <begin position="728"/>
        <end position="865"/>
    </location>
</feature>
<evidence type="ECO:0000313" key="3">
    <source>
        <dbReference type="EMBL" id="KAG9338538.1"/>
    </source>
</evidence>
<organism evidence="3 4">
    <name type="scientific">Albula glossodonta</name>
    <name type="common">roundjaw bonefish</name>
    <dbReference type="NCBI Taxonomy" id="121402"/>
    <lineage>
        <taxon>Eukaryota</taxon>
        <taxon>Metazoa</taxon>
        <taxon>Chordata</taxon>
        <taxon>Craniata</taxon>
        <taxon>Vertebrata</taxon>
        <taxon>Euteleostomi</taxon>
        <taxon>Actinopterygii</taxon>
        <taxon>Neopterygii</taxon>
        <taxon>Teleostei</taxon>
        <taxon>Albuliformes</taxon>
        <taxon>Albulidae</taxon>
        <taxon>Albula</taxon>
    </lineage>
</organism>
<feature type="domain" description="Coiled-coil protein 142 C-terminal" evidence="2">
    <location>
        <begin position="513"/>
        <end position="641"/>
    </location>
</feature>
<dbReference type="Pfam" id="PF14923">
    <property type="entry name" value="CCDC142"/>
    <property type="match status" value="3"/>
</dbReference>
<feature type="region of interest" description="Disordered" evidence="1">
    <location>
        <begin position="455"/>
        <end position="483"/>
    </location>
</feature>
<dbReference type="InterPro" id="IPR026700">
    <property type="entry name" value="CCDC142"/>
</dbReference>
<proteinExistence type="predicted"/>